<dbReference type="InterPro" id="IPR008407">
    <property type="entry name" value="Brnchd-chn_aa_trnsp_AzlD"/>
</dbReference>
<keyword evidence="1" id="KW-0472">Membrane</keyword>
<keyword evidence="1" id="KW-0812">Transmembrane</keyword>
<keyword evidence="1" id="KW-1133">Transmembrane helix</keyword>
<dbReference type="EMBL" id="CAFAAL010000244">
    <property type="protein sequence ID" value="CAB4820980.1"/>
    <property type="molecule type" value="Genomic_DNA"/>
</dbReference>
<dbReference type="Pfam" id="PF05437">
    <property type="entry name" value="AzlD"/>
    <property type="match status" value="1"/>
</dbReference>
<sequence>MTWTLVILLTLGAYAFKVTGLVFLGGRSLPPMFERCLALIPAAVVTALVMKDTFTTGQDLVLDARALGIAVAGIAAWRKAPLIVVIVLGAAVTALVRQI</sequence>
<accession>A0A6J6ZGT6</accession>
<organism evidence="2">
    <name type="scientific">freshwater metagenome</name>
    <dbReference type="NCBI Taxonomy" id="449393"/>
    <lineage>
        <taxon>unclassified sequences</taxon>
        <taxon>metagenomes</taxon>
        <taxon>ecological metagenomes</taxon>
    </lineage>
</organism>
<protein>
    <submittedName>
        <fullName evidence="2">Unannotated protein</fullName>
    </submittedName>
</protein>
<gene>
    <name evidence="2" type="ORF">UFOPK3004_01826</name>
</gene>
<evidence type="ECO:0000313" key="2">
    <source>
        <dbReference type="EMBL" id="CAB4820980.1"/>
    </source>
</evidence>
<evidence type="ECO:0000256" key="1">
    <source>
        <dbReference type="SAM" id="Phobius"/>
    </source>
</evidence>
<reference evidence="2" key="1">
    <citation type="submission" date="2020-05" db="EMBL/GenBank/DDBJ databases">
        <authorList>
            <person name="Chiriac C."/>
            <person name="Salcher M."/>
            <person name="Ghai R."/>
            <person name="Kavagutti S V."/>
        </authorList>
    </citation>
    <scope>NUCLEOTIDE SEQUENCE</scope>
</reference>
<dbReference type="AlphaFoldDB" id="A0A6J6ZGT6"/>
<feature type="transmembrane region" description="Helical" evidence="1">
    <location>
        <begin position="36"/>
        <end position="54"/>
    </location>
</feature>
<feature type="transmembrane region" description="Helical" evidence="1">
    <location>
        <begin position="66"/>
        <end position="96"/>
    </location>
</feature>
<proteinExistence type="predicted"/>
<feature type="transmembrane region" description="Helical" evidence="1">
    <location>
        <begin position="6"/>
        <end position="24"/>
    </location>
</feature>
<name>A0A6J6ZGT6_9ZZZZ</name>